<evidence type="ECO:0000256" key="3">
    <source>
        <dbReference type="ARBA" id="ARBA00023163"/>
    </source>
</evidence>
<dbReference type="PROSITE" id="PS50977">
    <property type="entry name" value="HTH_TETR_2"/>
    <property type="match status" value="1"/>
</dbReference>
<keyword evidence="3" id="KW-0804">Transcription</keyword>
<dbReference type="SUPFAM" id="SSF48498">
    <property type="entry name" value="Tetracyclin repressor-like, C-terminal domain"/>
    <property type="match status" value="1"/>
</dbReference>
<dbReference type="Pfam" id="PF00440">
    <property type="entry name" value="TetR_N"/>
    <property type="match status" value="1"/>
</dbReference>
<feature type="domain" description="HTH tetR-type" evidence="6">
    <location>
        <begin position="6"/>
        <end position="66"/>
    </location>
</feature>
<protein>
    <submittedName>
        <fullName evidence="7">TetR/AcrR family transcriptional regulator</fullName>
    </submittedName>
</protein>
<organism evidence="7 8">
    <name type="scientific">Actinoallomurus liliacearum</name>
    <dbReference type="NCBI Taxonomy" id="1080073"/>
    <lineage>
        <taxon>Bacteria</taxon>
        <taxon>Bacillati</taxon>
        <taxon>Actinomycetota</taxon>
        <taxon>Actinomycetes</taxon>
        <taxon>Streptosporangiales</taxon>
        <taxon>Thermomonosporaceae</taxon>
        <taxon>Actinoallomurus</taxon>
    </lineage>
</organism>
<dbReference type="PANTHER" id="PTHR47506:SF1">
    <property type="entry name" value="HTH-TYPE TRANSCRIPTIONAL REGULATOR YJDC"/>
    <property type="match status" value="1"/>
</dbReference>
<comment type="caution">
    <text evidence="7">The sequence shown here is derived from an EMBL/GenBank/DDBJ whole genome shotgun (WGS) entry which is preliminary data.</text>
</comment>
<evidence type="ECO:0000256" key="4">
    <source>
        <dbReference type="PROSITE-ProRule" id="PRU00335"/>
    </source>
</evidence>
<feature type="region of interest" description="Disordered" evidence="5">
    <location>
        <begin position="193"/>
        <end position="213"/>
    </location>
</feature>
<name>A0ABP8TE64_9ACTN</name>
<feature type="DNA-binding region" description="H-T-H motif" evidence="4">
    <location>
        <begin position="29"/>
        <end position="48"/>
    </location>
</feature>
<evidence type="ECO:0000256" key="1">
    <source>
        <dbReference type="ARBA" id="ARBA00023015"/>
    </source>
</evidence>
<dbReference type="InterPro" id="IPR001647">
    <property type="entry name" value="HTH_TetR"/>
</dbReference>
<dbReference type="EMBL" id="BAABHJ010000002">
    <property type="protein sequence ID" value="GAA4602300.1"/>
    <property type="molecule type" value="Genomic_DNA"/>
</dbReference>
<evidence type="ECO:0000256" key="5">
    <source>
        <dbReference type="SAM" id="MobiDB-lite"/>
    </source>
</evidence>
<dbReference type="InterPro" id="IPR009057">
    <property type="entry name" value="Homeodomain-like_sf"/>
</dbReference>
<evidence type="ECO:0000259" key="6">
    <source>
        <dbReference type="PROSITE" id="PS50977"/>
    </source>
</evidence>
<dbReference type="SUPFAM" id="SSF46689">
    <property type="entry name" value="Homeodomain-like"/>
    <property type="match status" value="1"/>
</dbReference>
<proteinExistence type="predicted"/>
<sequence>MAGKKQFDMDTALDAAMIQFWRAGYADTSVDDLSRATGLNRSSIYSSLGDKDTLFLRCLDRYAARYGDKYDAALSCAASEPLTAVRAFFDVTLERIADPELPDGCLVAQSAMAIPVLSPSVAAHAKEVLGLQRLRIRAALKAGRLTDQDAEAFAEHVAAVNQSLAVMSRAGASPAQLLAIVGVTVDALSQALRTRDQHPRATSAEPTTREVRD</sequence>
<dbReference type="RefSeq" id="WP_345348038.1">
    <property type="nucleotide sequence ID" value="NZ_BAABHJ010000002.1"/>
</dbReference>
<gene>
    <name evidence="7" type="ORF">GCM10023195_06860</name>
</gene>
<dbReference type="PANTHER" id="PTHR47506">
    <property type="entry name" value="TRANSCRIPTIONAL REGULATORY PROTEIN"/>
    <property type="match status" value="1"/>
</dbReference>
<evidence type="ECO:0000313" key="8">
    <source>
        <dbReference type="Proteomes" id="UP001500212"/>
    </source>
</evidence>
<dbReference type="Proteomes" id="UP001500212">
    <property type="component" value="Unassembled WGS sequence"/>
</dbReference>
<dbReference type="Gene3D" id="1.10.10.60">
    <property type="entry name" value="Homeodomain-like"/>
    <property type="match status" value="1"/>
</dbReference>
<keyword evidence="1" id="KW-0805">Transcription regulation</keyword>
<dbReference type="InterPro" id="IPR036271">
    <property type="entry name" value="Tet_transcr_reg_TetR-rel_C_sf"/>
</dbReference>
<dbReference type="InterPro" id="IPR011075">
    <property type="entry name" value="TetR_C"/>
</dbReference>
<keyword evidence="8" id="KW-1185">Reference proteome</keyword>
<dbReference type="Pfam" id="PF16925">
    <property type="entry name" value="TetR_C_13"/>
    <property type="match status" value="1"/>
</dbReference>
<evidence type="ECO:0000256" key="2">
    <source>
        <dbReference type="ARBA" id="ARBA00023125"/>
    </source>
</evidence>
<dbReference type="Gene3D" id="1.10.357.10">
    <property type="entry name" value="Tetracycline Repressor, domain 2"/>
    <property type="match status" value="1"/>
</dbReference>
<keyword evidence="2 4" id="KW-0238">DNA-binding</keyword>
<evidence type="ECO:0000313" key="7">
    <source>
        <dbReference type="EMBL" id="GAA4602300.1"/>
    </source>
</evidence>
<reference evidence="8" key="1">
    <citation type="journal article" date="2019" name="Int. J. Syst. Evol. Microbiol.">
        <title>The Global Catalogue of Microorganisms (GCM) 10K type strain sequencing project: providing services to taxonomists for standard genome sequencing and annotation.</title>
        <authorList>
            <consortium name="The Broad Institute Genomics Platform"/>
            <consortium name="The Broad Institute Genome Sequencing Center for Infectious Disease"/>
            <person name="Wu L."/>
            <person name="Ma J."/>
        </authorList>
    </citation>
    <scope>NUCLEOTIDE SEQUENCE [LARGE SCALE GENOMIC DNA]</scope>
    <source>
        <strain evidence="8">JCM 17938</strain>
    </source>
</reference>
<accession>A0ABP8TE64</accession>